<dbReference type="Gene3D" id="3.40.50.150">
    <property type="entry name" value="Vaccinia Virus protein VP39"/>
    <property type="match status" value="1"/>
</dbReference>
<keyword evidence="4" id="KW-1185">Reference proteome</keyword>
<comment type="caution">
    <text evidence="3">The sequence shown here is derived from an EMBL/GenBank/DDBJ whole genome shotgun (WGS) entry which is preliminary data.</text>
</comment>
<dbReference type="GO" id="GO:0008168">
    <property type="term" value="F:methyltransferase activity"/>
    <property type="evidence" value="ECO:0007669"/>
    <property type="project" value="UniProtKB-KW"/>
</dbReference>
<dbReference type="EMBL" id="JAAWWL010000002">
    <property type="protein sequence ID" value="NKI31981.1"/>
    <property type="molecule type" value="Genomic_DNA"/>
</dbReference>
<dbReference type="Pfam" id="PF22013">
    <property type="entry name" value="PG_1098_Fer"/>
    <property type="match status" value="1"/>
</dbReference>
<proteinExistence type="predicted"/>
<sequence>MKLLLKKPIFPGISQDELVHQLVGKKKANDKLPTWFSNNHVVYPSKLSMEQTSSETAAMYKSTIVQGDNLIDLTGGFGVDSYLFSSKFKEVLHCELNSELSMVAKHNFDVLGANTIKTIATDGINYLNETEKTFDWVYIDPARRDGNKKKVFLLADYQPNVPKNLKLLFDKTENILIKTSPILDISSGIEELKFVKEVHIVAIKNEVKELLWVLRKDFEGEAIIKTINILPTSNQTFNFHPSSEKKAIAEFSKVQQFLFEPNASILKSGCFKIIGIEFGLKKLSKHTHLYTSEKLVEFPGRIFEVLDVFPFNKKQLKKLNFEKANITIRNFPITVKQLRKEFKIGDGGENYLFFTQDSEGNKIVIWNKKIKSSGINPD</sequence>
<evidence type="ECO:0000313" key="4">
    <source>
        <dbReference type="Proteomes" id="UP000718451"/>
    </source>
</evidence>
<dbReference type="Proteomes" id="UP000718451">
    <property type="component" value="Unassembled WGS sequence"/>
</dbReference>
<feature type="domain" description="PG-1098 ferredoxin-like" evidence="2">
    <location>
        <begin position="257"/>
        <end position="299"/>
    </location>
</feature>
<gene>
    <name evidence="3" type="ORF">HCU67_08490</name>
</gene>
<protein>
    <submittedName>
        <fullName evidence="3">Class I SAM-dependent methyltransferase</fullName>
    </submittedName>
</protein>
<keyword evidence="3" id="KW-0808">Transferase</keyword>
<dbReference type="InterPro" id="IPR041497">
    <property type="entry name" value="Thump-like"/>
</dbReference>
<accession>A0ABX1GPY2</accession>
<dbReference type="GO" id="GO:0032259">
    <property type="term" value="P:methylation"/>
    <property type="evidence" value="ECO:0007669"/>
    <property type="project" value="UniProtKB-KW"/>
</dbReference>
<name>A0ABX1GPY2_9FLAO</name>
<dbReference type="SUPFAM" id="SSF53335">
    <property type="entry name" value="S-adenosyl-L-methionine-dependent methyltransferases"/>
    <property type="match status" value="1"/>
</dbReference>
<keyword evidence="3" id="KW-0489">Methyltransferase</keyword>
<organism evidence="3 4">
    <name type="scientific">Croceivirga thetidis</name>
    <dbReference type="NCBI Taxonomy" id="2721623"/>
    <lineage>
        <taxon>Bacteria</taxon>
        <taxon>Pseudomonadati</taxon>
        <taxon>Bacteroidota</taxon>
        <taxon>Flavobacteriia</taxon>
        <taxon>Flavobacteriales</taxon>
        <taxon>Flavobacteriaceae</taxon>
        <taxon>Croceivirga</taxon>
    </lineage>
</organism>
<dbReference type="Gene3D" id="1.10.10.1110">
    <property type="entry name" value="Methyltransferase PG1098, N-terminal domain"/>
    <property type="match status" value="1"/>
</dbReference>
<evidence type="ECO:0000313" key="3">
    <source>
        <dbReference type="EMBL" id="NKI31981.1"/>
    </source>
</evidence>
<evidence type="ECO:0000259" key="1">
    <source>
        <dbReference type="Pfam" id="PF18096"/>
    </source>
</evidence>
<dbReference type="Pfam" id="PF18096">
    <property type="entry name" value="Thump_like"/>
    <property type="match status" value="1"/>
</dbReference>
<dbReference type="InterPro" id="IPR054168">
    <property type="entry name" value="PG_1098_Fer"/>
</dbReference>
<reference evidence="3 4" key="1">
    <citation type="submission" date="2020-04" db="EMBL/GenBank/DDBJ databases">
        <authorList>
            <person name="Yoon J."/>
        </authorList>
    </citation>
    <scope>NUCLEOTIDE SEQUENCE [LARGE SCALE GENOMIC DNA]</scope>
    <source>
        <strain evidence="3 4">DJ-13</strain>
    </source>
</reference>
<feature type="domain" description="THUMP-like" evidence="1">
    <location>
        <begin position="300"/>
        <end position="366"/>
    </location>
</feature>
<evidence type="ECO:0000259" key="2">
    <source>
        <dbReference type="Pfam" id="PF22013"/>
    </source>
</evidence>
<dbReference type="InterPro" id="IPR029063">
    <property type="entry name" value="SAM-dependent_MTases_sf"/>
</dbReference>